<reference evidence="2" key="1">
    <citation type="submission" date="2021-01" db="EMBL/GenBank/DDBJ databases">
        <title>Adiantum capillus-veneris genome.</title>
        <authorList>
            <person name="Fang Y."/>
            <person name="Liao Q."/>
        </authorList>
    </citation>
    <scope>NUCLEOTIDE SEQUENCE</scope>
    <source>
        <strain evidence="2">H3</strain>
        <tissue evidence="2">Leaf</tissue>
    </source>
</reference>
<feature type="region of interest" description="Disordered" evidence="1">
    <location>
        <begin position="1"/>
        <end position="75"/>
    </location>
</feature>
<evidence type="ECO:0000256" key="1">
    <source>
        <dbReference type="SAM" id="MobiDB-lite"/>
    </source>
</evidence>
<sequence length="75" mass="8433">MLPTIGEIQIHESDIRSSEEEMVVVEHQSDFVVQNSPKPSHDTRNMPQRDEDAEGSEKKGEANEELQATLATKDI</sequence>
<evidence type="ECO:0000313" key="2">
    <source>
        <dbReference type="EMBL" id="KAI5066741.1"/>
    </source>
</evidence>
<dbReference type="EMBL" id="JABFUD020000017">
    <property type="protein sequence ID" value="KAI5066741.1"/>
    <property type="molecule type" value="Genomic_DNA"/>
</dbReference>
<keyword evidence="3" id="KW-1185">Reference proteome</keyword>
<proteinExistence type="predicted"/>
<accession>A0A9D4UF08</accession>
<comment type="caution">
    <text evidence="2">The sequence shown here is derived from an EMBL/GenBank/DDBJ whole genome shotgun (WGS) entry which is preliminary data.</text>
</comment>
<feature type="compositionally biased region" description="Basic and acidic residues" evidence="1">
    <location>
        <begin position="9"/>
        <end position="19"/>
    </location>
</feature>
<dbReference type="AlphaFoldDB" id="A0A9D4UF08"/>
<feature type="compositionally biased region" description="Basic and acidic residues" evidence="1">
    <location>
        <begin position="39"/>
        <end position="62"/>
    </location>
</feature>
<dbReference type="OrthoDB" id="1991665at2759"/>
<evidence type="ECO:0000313" key="3">
    <source>
        <dbReference type="Proteomes" id="UP000886520"/>
    </source>
</evidence>
<gene>
    <name evidence="2" type="ORF">GOP47_0017269</name>
</gene>
<organism evidence="2 3">
    <name type="scientific">Adiantum capillus-veneris</name>
    <name type="common">Maidenhair fern</name>
    <dbReference type="NCBI Taxonomy" id="13818"/>
    <lineage>
        <taxon>Eukaryota</taxon>
        <taxon>Viridiplantae</taxon>
        <taxon>Streptophyta</taxon>
        <taxon>Embryophyta</taxon>
        <taxon>Tracheophyta</taxon>
        <taxon>Polypodiopsida</taxon>
        <taxon>Polypodiidae</taxon>
        <taxon>Polypodiales</taxon>
        <taxon>Pteridineae</taxon>
        <taxon>Pteridaceae</taxon>
        <taxon>Vittarioideae</taxon>
        <taxon>Adiantum</taxon>
    </lineage>
</organism>
<dbReference type="Proteomes" id="UP000886520">
    <property type="component" value="Chromosome 17"/>
</dbReference>
<name>A0A9D4UF08_ADICA</name>
<protein>
    <submittedName>
        <fullName evidence="2">Uncharacterized protein</fullName>
    </submittedName>
</protein>